<dbReference type="Pfam" id="PF04954">
    <property type="entry name" value="SIP"/>
    <property type="match status" value="1"/>
</dbReference>
<keyword evidence="3" id="KW-1185">Reference proteome</keyword>
<dbReference type="InterPro" id="IPR013113">
    <property type="entry name" value="SIP_FAD-bd"/>
</dbReference>
<dbReference type="RefSeq" id="WP_073375049.1">
    <property type="nucleotide sequence ID" value="NZ_FQZK01000001.1"/>
</dbReference>
<dbReference type="CDD" id="cd06193">
    <property type="entry name" value="siderophore_interacting"/>
    <property type="match status" value="1"/>
</dbReference>
<name>A0A1M6CW40_9ACTN</name>
<dbReference type="OrthoDB" id="3211041at2"/>
<dbReference type="Gene3D" id="2.40.30.10">
    <property type="entry name" value="Translation factors"/>
    <property type="match status" value="1"/>
</dbReference>
<gene>
    <name evidence="2" type="ORF">SAMN05421803_101835</name>
</gene>
<dbReference type="GO" id="GO:0016491">
    <property type="term" value="F:oxidoreductase activity"/>
    <property type="evidence" value="ECO:0007669"/>
    <property type="project" value="InterPro"/>
</dbReference>
<organism evidence="2 3">
    <name type="scientific">Nocardiopsis flavescens</name>
    <dbReference type="NCBI Taxonomy" id="758803"/>
    <lineage>
        <taxon>Bacteria</taxon>
        <taxon>Bacillati</taxon>
        <taxon>Actinomycetota</taxon>
        <taxon>Actinomycetes</taxon>
        <taxon>Streptosporangiales</taxon>
        <taxon>Nocardiopsidaceae</taxon>
        <taxon>Nocardiopsis</taxon>
    </lineage>
</organism>
<evidence type="ECO:0000259" key="1">
    <source>
        <dbReference type="PROSITE" id="PS51384"/>
    </source>
</evidence>
<dbReference type="PANTHER" id="PTHR30157:SF0">
    <property type="entry name" value="NADPH-DEPENDENT FERRIC-CHELATE REDUCTASE"/>
    <property type="match status" value="1"/>
</dbReference>
<reference evidence="2 3" key="1">
    <citation type="submission" date="2016-11" db="EMBL/GenBank/DDBJ databases">
        <authorList>
            <person name="Jaros S."/>
            <person name="Januszkiewicz K."/>
            <person name="Wedrychowicz H."/>
        </authorList>
    </citation>
    <scope>NUCLEOTIDE SEQUENCE [LARGE SCALE GENOMIC DNA]</scope>
    <source>
        <strain evidence="2 3">CGMCC 4.5723</strain>
    </source>
</reference>
<dbReference type="PANTHER" id="PTHR30157">
    <property type="entry name" value="FERRIC REDUCTASE, NADPH-DEPENDENT"/>
    <property type="match status" value="1"/>
</dbReference>
<dbReference type="InterPro" id="IPR017927">
    <property type="entry name" value="FAD-bd_FR_type"/>
</dbReference>
<sequence>MRVENPAHRAIMRARVVRTERVTEHFINVTLGGDALADFEFLGRDQFVRLFLTRPGQENLHLPTDADRRWVSQLYDMPKERQPYVRNYSVRRFDPLAREMDIEFVDHGEGGPASAWARGARPGDEIGLLTDGVYYLPSPGARAQLLVGDESALPALVSILEQAPETLRARVYLEVPSSDDVRPLRALPGVEVHWLARTDPHDVPGRLALEAVRAADLPEERTYCFVAGENALPTELRRHLVRERGYAKDDITFVGYWKHGQAVTD</sequence>
<dbReference type="InterPro" id="IPR039261">
    <property type="entry name" value="FNR_nucleotide-bd"/>
</dbReference>
<dbReference type="SUPFAM" id="SSF63380">
    <property type="entry name" value="Riboflavin synthase domain-like"/>
    <property type="match status" value="1"/>
</dbReference>
<protein>
    <submittedName>
        <fullName evidence="2">NADPH-dependent ferric siderophore reductase, contains FAD-binding and SIP domains</fullName>
    </submittedName>
</protein>
<dbReference type="EMBL" id="FQZK01000001">
    <property type="protein sequence ID" value="SHI65061.1"/>
    <property type="molecule type" value="Genomic_DNA"/>
</dbReference>
<dbReference type="InterPro" id="IPR017938">
    <property type="entry name" value="Riboflavin_synthase-like_b-brl"/>
</dbReference>
<dbReference type="Proteomes" id="UP000184452">
    <property type="component" value="Unassembled WGS sequence"/>
</dbReference>
<dbReference type="STRING" id="758803.SAMN05421803_101835"/>
<dbReference type="InterPro" id="IPR007037">
    <property type="entry name" value="SIP_rossman_dom"/>
</dbReference>
<feature type="domain" description="FAD-binding FR-type" evidence="1">
    <location>
        <begin position="9"/>
        <end position="140"/>
    </location>
</feature>
<accession>A0A1M6CW40</accession>
<dbReference type="Gene3D" id="3.40.50.80">
    <property type="entry name" value="Nucleotide-binding domain of ferredoxin-NADP reductase (FNR) module"/>
    <property type="match status" value="1"/>
</dbReference>
<evidence type="ECO:0000313" key="2">
    <source>
        <dbReference type="EMBL" id="SHI65061.1"/>
    </source>
</evidence>
<dbReference type="Pfam" id="PF08021">
    <property type="entry name" value="FAD_binding_9"/>
    <property type="match status" value="1"/>
</dbReference>
<evidence type="ECO:0000313" key="3">
    <source>
        <dbReference type="Proteomes" id="UP000184452"/>
    </source>
</evidence>
<dbReference type="AlphaFoldDB" id="A0A1M6CW40"/>
<proteinExistence type="predicted"/>
<dbReference type="PROSITE" id="PS51384">
    <property type="entry name" value="FAD_FR"/>
    <property type="match status" value="1"/>
</dbReference>
<dbReference type="InterPro" id="IPR039374">
    <property type="entry name" value="SIP_fam"/>
</dbReference>